<gene>
    <name evidence="8" type="ORF">BS329_08510</name>
</gene>
<dbReference type="AlphaFoldDB" id="A0A1R0KZH8"/>
<keyword evidence="1 5" id="KW-0597">Phosphoprotein</keyword>
<reference evidence="8 9" key="1">
    <citation type="submission" date="2016-01" db="EMBL/GenBank/DDBJ databases">
        <title>Amycolatopsis coloradensis genome sequencing and assembly.</title>
        <authorList>
            <person name="Mayilraj S."/>
        </authorList>
    </citation>
    <scope>NUCLEOTIDE SEQUENCE [LARGE SCALE GENOMIC DNA]</scope>
    <source>
        <strain evidence="8 9">DSM 44225</strain>
    </source>
</reference>
<dbReference type="InterPro" id="IPR058245">
    <property type="entry name" value="NreC/VraR/RcsB-like_REC"/>
</dbReference>
<dbReference type="GO" id="GO:0000160">
    <property type="term" value="P:phosphorelay signal transduction system"/>
    <property type="evidence" value="ECO:0007669"/>
    <property type="project" value="InterPro"/>
</dbReference>
<dbReference type="InterPro" id="IPR001789">
    <property type="entry name" value="Sig_transdc_resp-reg_receiver"/>
</dbReference>
<dbReference type="CDD" id="cd17535">
    <property type="entry name" value="REC_NarL-like"/>
    <property type="match status" value="1"/>
</dbReference>
<dbReference type="SMART" id="SM00421">
    <property type="entry name" value="HTH_LUXR"/>
    <property type="match status" value="1"/>
</dbReference>
<evidence type="ECO:0000256" key="3">
    <source>
        <dbReference type="ARBA" id="ARBA00023125"/>
    </source>
</evidence>
<accession>A0A1R0KZH8</accession>
<proteinExistence type="predicted"/>
<feature type="domain" description="Response regulatory" evidence="7">
    <location>
        <begin position="17"/>
        <end position="133"/>
    </location>
</feature>
<dbReference type="InterPro" id="IPR011006">
    <property type="entry name" value="CheY-like_superfamily"/>
</dbReference>
<dbReference type="Proteomes" id="UP000187486">
    <property type="component" value="Unassembled WGS sequence"/>
</dbReference>
<dbReference type="CDD" id="cd06170">
    <property type="entry name" value="LuxR_C_like"/>
    <property type="match status" value="1"/>
</dbReference>
<evidence type="ECO:0000256" key="4">
    <source>
        <dbReference type="ARBA" id="ARBA00023163"/>
    </source>
</evidence>
<evidence type="ECO:0000256" key="1">
    <source>
        <dbReference type="ARBA" id="ARBA00022553"/>
    </source>
</evidence>
<dbReference type="SMART" id="SM00448">
    <property type="entry name" value="REC"/>
    <property type="match status" value="1"/>
</dbReference>
<feature type="domain" description="HTH luxR-type" evidence="6">
    <location>
        <begin position="158"/>
        <end position="223"/>
    </location>
</feature>
<comment type="caution">
    <text evidence="8">The sequence shown here is derived from an EMBL/GenBank/DDBJ whole genome shotgun (WGS) entry which is preliminary data.</text>
</comment>
<keyword evidence="4" id="KW-0804">Transcription</keyword>
<dbReference type="PROSITE" id="PS50043">
    <property type="entry name" value="HTH_LUXR_2"/>
    <property type="match status" value="1"/>
</dbReference>
<dbReference type="SUPFAM" id="SSF46894">
    <property type="entry name" value="C-terminal effector domain of the bipartite response regulators"/>
    <property type="match status" value="1"/>
</dbReference>
<sequence>MPGHTTSEVDRDLAPLTVLIADSQPAVRHQVRSALELVGGIAVVSETATANATIAEVFRHQPDVLVIDPRLGEFTNVDVLSRVSRVAPETKVLVLSALDDDTAIRAAIQAGARGYLIKGADPDQIVRGVQVVGAGEAIVGKAIAVRFSALMRSAAGPEPYPFPQLTAREREVLDRIAAGKSNSAIARELALAPKTISNRVSAVFGKLGVADRAQAIVLARDAGLGRG</sequence>
<evidence type="ECO:0000256" key="2">
    <source>
        <dbReference type="ARBA" id="ARBA00023015"/>
    </source>
</evidence>
<dbReference type="PROSITE" id="PS00622">
    <property type="entry name" value="HTH_LUXR_1"/>
    <property type="match status" value="1"/>
</dbReference>
<evidence type="ECO:0000256" key="5">
    <source>
        <dbReference type="PROSITE-ProRule" id="PRU00169"/>
    </source>
</evidence>
<dbReference type="SUPFAM" id="SSF52172">
    <property type="entry name" value="CheY-like"/>
    <property type="match status" value="1"/>
</dbReference>
<dbReference type="PRINTS" id="PR00038">
    <property type="entry name" value="HTHLUXR"/>
</dbReference>
<dbReference type="STRING" id="76021.BS329_08510"/>
<dbReference type="PANTHER" id="PTHR43214:SF24">
    <property type="entry name" value="TRANSCRIPTIONAL REGULATORY PROTEIN NARL-RELATED"/>
    <property type="match status" value="1"/>
</dbReference>
<dbReference type="InterPro" id="IPR039420">
    <property type="entry name" value="WalR-like"/>
</dbReference>
<dbReference type="Pfam" id="PF00196">
    <property type="entry name" value="GerE"/>
    <property type="match status" value="1"/>
</dbReference>
<evidence type="ECO:0000313" key="8">
    <source>
        <dbReference type="EMBL" id="OLZ54749.1"/>
    </source>
</evidence>
<name>A0A1R0KZH8_9PSEU</name>
<feature type="modified residue" description="4-aspartylphosphate" evidence="5">
    <location>
        <position position="68"/>
    </location>
</feature>
<dbReference type="GO" id="GO:0003677">
    <property type="term" value="F:DNA binding"/>
    <property type="evidence" value="ECO:0007669"/>
    <property type="project" value="UniProtKB-KW"/>
</dbReference>
<evidence type="ECO:0000259" key="6">
    <source>
        <dbReference type="PROSITE" id="PS50043"/>
    </source>
</evidence>
<keyword evidence="9" id="KW-1185">Reference proteome</keyword>
<keyword evidence="3 8" id="KW-0238">DNA-binding</keyword>
<dbReference type="InterPro" id="IPR016032">
    <property type="entry name" value="Sig_transdc_resp-reg_C-effctor"/>
</dbReference>
<dbReference type="Gene3D" id="3.40.50.2300">
    <property type="match status" value="1"/>
</dbReference>
<dbReference type="EMBL" id="MQUQ01000004">
    <property type="protein sequence ID" value="OLZ54749.1"/>
    <property type="molecule type" value="Genomic_DNA"/>
</dbReference>
<evidence type="ECO:0000313" key="9">
    <source>
        <dbReference type="Proteomes" id="UP000187486"/>
    </source>
</evidence>
<dbReference type="InterPro" id="IPR000792">
    <property type="entry name" value="Tscrpt_reg_LuxR_C"/>
</dbReference>
<dbReference type="PROSITE" id="PS50110">
    <property type="entry name" value="RESPONSE_REGULATORY"/>
    <property type="match status" value="1"/>
</dbReference>
<protein>
    <submittedName>
        <fullName evidence="8">DNA-binding response regulator</fullName>
    </submittedName>
</protein>
<dbReference type="Pfam" id="PF00072">
    <property type="entry name" value="Response_reg"/>
    <property type="match status" value="1"/>
</dbReference>
<dbReference type="PANTHER" id="PTHR43214">
    <property type="entry name" value="TWO-COMPONENT RESPONSE REGULATOR"/>
    <property type="match status" value="1"/>
</dbReference>
<evidence type="ECO:0000259" key="7">
    <source>
        <dbReference type="PROSITE" id="PS50110"/>
    </source>
</evidence>
<dbReference type="GO" id="GO:0006355">
    <property type="term" value="P:regulation of DNA-templated transcription"/>
    <property type="evidence" value="ECO:0007669"/>
    <property type="project" value="InterPro"/>
</dbReference>
<organism evidence="8 9">
    <name type="scientific">Amycolatopsis coloradensis</name>
    <dbReference type="NCBI Taxonomy" id="76021"/>
    <lineage>
        <taxon>Bacteria</taxon>
        <taxon>Bacillati</taxon>
        <taxon>Actinomycetota</taxon>
        <taxon>Actinomycetes</taxon>
        <taxon>Pseudonocardiales</taxon>
        <taxon>Pseudonocardiaceae</taxon>
        <taxon>Amycolatopsis</taxon>
    </lineage>
</organism>
<keyword evidence="2" id="KW-0805">Transcription regulation</keyword>